<proteinExistence type="inferred from homology"/>
<keyword evidence="5 8" id="KW-0560">Oxidoreductase</keyword>
<dbReference type="Pfam" id="PF01488">
    <property type="entry name" value="Shikimate_DH"/>
    <property type="match status" value="1"/>
</dbReference>
<evidence type="ECO:0000256" key="4">
    <source>
        <dbReference type="ARBA" id="ARBA00022857"/>
    </source>
</evidence>
<dbReference type="InterPro" id="IPR006151">
    <property type="entry name" value="Shikm_DH/Glu-tRNA_Rdtase"/>
</dbReference>
<keyword evidence="13" id="KW-1185">Reference proteome</keyword>
<name>A0A518CSJ0_9PLAN</name>
<dbReference type="GO" id="GO:0019632">
    <property type="term" value="P:shikimate metabolic process"/>
    <property type="evidence" value="ECO:0007669"/>
    <property type="project" value="InterPro"/>
</dbReference>
<dbReference type="InterPro" id="IPR022893">
    <property type="entry name" value="Shikimate_DH_fam"/>
</dbReference>
<evidence type="ECO:0000256" key="8">
    <source>
        <dbReference type="HAMAP-Rule" id="MF_00222"/>
    </source>
</evidence>
<dbReference type="SUPFAM" id="SSF53223">
    <property type="entry name" value="Aminoacid dehydrogenase-like, N-terminal domain"/>
    <property type="match status" value="1"/>
</dbReference>
<keyword evidence="3 8" id="KW-0028">Amino-acid biosynthesis</keyword>
<dbReference type="HAMAP" id="MF_00222">
    <property type="entry name" value="Shikimate_DH_AroE"/>
    <property type="match status" value="1"/>
</dbReference>
<feature type="binding site" evidence="8">
    <location>
        <position position="109"/>
    </location>
    <ligand>
        <name>shikimate</name>
        <dbReference type="ChEBI" id="CHEBI:36208"/>
    </ligand>
</feature>
<feature type="binding site" evidence="8">
    <location>
        <begin position="132"/>
        <end position="136"/>
    </location>
    <ligand>
        <name>NADP(+)</name>
        <dbReference type="ChEBI" id="CHEBI:58349"/>
    </ligand>
</feature>
<evidence type="ECO:0000256" key="1">
    <source>
        <dbReference type="ARBA" id="ARBA00004871"/>
    </source>
</evidence>
<dbReference type="EC" id="1.1.1.25" evidence="2 8"/>
<sequence length="285" mass="30835">MSEPLNFKQEITCVFGHPVAENPTQAMIEAAFQHHNLEWRYLTIEVYPQDLEAAVAGMRAMNFRGGNLTIPHKVEVIQYLDRVSEAVSVMGAVNCIIRDGDELVGDNTDGKGFVESLKSVTNPKGKSIVMFGAGGAARAMAVETAFAGVTKITIVNRSVERGEALAKLINDKTDCAAEFVKWDGDYQVPAGTDIVINSTSIGLYPDVDAKVAVDLSTLTPEMVVADVIPNPPRTWLMKEAEKIGCTTLDGLGMLVNQGVIGFKLWTGVDPDTSVMRKALEDVFEA</sequence>
<feature type="active site" description="Proton acceptor" evidence="8">
    <location>
        <position position="73"/>
    </location>
</feature>
<dbReference type="InterPro" id="IPR011342">
    <property type="entry name" value="Shikimate_DH"/>
</dbReference>
<dbReference type="InterPro" id="IPR046346">
    <property type="entry name" value="Aminoacid_DH-like_N_sf"/>
</dbReference>
<evidence type="ECO:0000313" key="12">
    <source>
        <dbReference type="EMBL" id="QDU82193.1"/>
    </source>
</evidence>
<feature type="binding site" evidence="8">
    <location>
        <position position="85"/>
    </location>
    <ligand>
        <name>NADP(+)</name>
        <dbReference type="ChEBI" id="CHEBI:58349"/>
    </ligand>
</feature>
<dbReference type="GO" id="GO:0050661">
    <property type="term" value="F:NADP binding"/>
    <property type="evidence" value="ECO:0007669"/>
    <property type="project" value="InterPro"/>
</dbReference>
<dbReference type="InterPro" id="IPR036291">
    <property type="entry name" value="NAD(P)-bd_dom_sf"/>
</dbReference>
<evidence type="ECO:0000259" key="9">
    <source>
        <dbReference type="Pfam" id="PF01488"/>
    </source>
</evidence>
<comment type="catalytic activity">
    <reaction evidence="7 8">
        <text>shikimate + NADP(+) = 3-dehydroshikimate + NADPH + H(+)</text>
        <dbReference type="Rhea" id="RHEA:17737"/>
        <dbReference type="ChEBI" id="CHEBI:15378"/>
        <dbReference type="ChEBI" id="CHEBI:16630"/>
        <dbReference type="ChEBI" id="CHEBI:36208"/>
        <dbReference type="ChEBI" id="CHEBI:57783"/>
        <dbReference type="ChEBI" id="CHEBI:58349"/>
        <dbReference type="EC" id="1.1.1.25"/>
    </reaction>
</comment>
<dbReference type="InterPro" id="IPR013708">
    <property type="entry name" value="Shikimate_DH-bd_N"/>
</dbReference>
<comment type="pathway">
    <text evidence="1 8">Metabolic intermediate biosynthesis; chorismate biosynthesis; chorismate from D-erythrose 4-phosphate and phosphoenolpyruvate: step 4/7.</text>
</comment>
<feature type="binding site" evidence="8">
    <location>
        <position position="69"/>
    </location>
    <ligand>
        <name>shikimate</name>
        <dbReference type="ChEBI" id="CHEBI:36208"/>
    </ligand>
</feature>
<evidence type="ECO:0000256" key="6">
    <source>
        <dbReference type="ARBA" id="ARBA00023141"/>
    </source>
</evidence>
<reference evidence="12 13" key="1">
    <citation type="submission" date="2019-02" db="EMBL/GenBank/DDBJ databases">
        <title>Deep-cultivation of Planctomycetes and their phenomic and genomic characterization uncovers novel biology.</title>
        <authorList>
            <person name="Wiegand S."/>
            <person name="Jogler M."/>
            <person name="Boedeker C."/>
            <person name="Pinto D."/>
            <person name="Vollmers J."/>
            <person name="Rivas-Marin E."/>
            <person name="Kohn T."/>
            <person name="Peeters S.H."/>
            <person name="Heuer A."/>
            <person name="Rast P."/>
            <person name="Oberbeckmann S."/>
            <person name="Bunk B."/>
            <person name="Jeske O."/>
            <person name="Meyerdierks A."/>
            <person name="Storesund J.E."/>
            <person name="Kallscheuer N."/>
            <person name="Luecker S."/>
            <person name="Lage O.M."/>
            <person name="Pohl T."/>
            <person name="Merkel B.J."/>
            <person name="Hornburger P."/>
            <person name="Mueller R.-W."/>
            <person name="Bruemmer F."/>
            <person name="Labrenz M."/>
            <person name="Spormann A.M."/>
            <person name="Op den Camp H."/>
            <person name="Overmann J."/>
            <person name="Amann R."/>
            <person name="Jetten M.S.M."/>
            <person name="Mascher T."/>
            <person name="Medema M.H."/>
            <person name="Devos D.P."/>
            <person name="Kaster A.-K."/>
            <person name="Ovreas L."/>
            <person name="Rohde M."/>
            <person name="Galperin M.Y."/>
            <person name="Jogler C."/>
        </authorList>
    </citation>
    <scope>NUCLEOTIDE SEQUENCE [LARGE SCALE GENOMIC DNA]</scope>
    <source>
        <strain evidence="12 13">Pla110</strain>
    </source>
</reference>
<feature type="domain" description="SDH C-terminal" evidence="11">
    <location>
        <begin position="250"/>
        <end position="280"/>
    </location>
</feature>
<dbReference type="Proteomes" id="UP000317178">
    <property type="component" value="Chromosome"/>
</dbReference>
<dbReference type="GO" id="GO:0009073">
    <property type="term" value="P:aromatic amino acid family biosynthetic process"/>
    <property type="evidence" value="ECO:0007669"/>
    <property type="project" value="UniProtKB-KW"/>
</dbReference>
<dbReference type="SUPFAM" id="SSF51735">
    <property type="entry name" value="NAD(P)-binding Rossmann-fold domains"/>
    <property type="match status" value="1"/>
</dbReference>
<comment type="caution">
    <text evidence="8">Lacks conserved residue(s) required for the propagation of feature annotation.</text>
</comment>
<evidence type="ECO:0000256" key="2">
    <source>
        <dbReference type="ARBA" id="ARBA00012962"/>
    </source>
</evidence>
<dbReference type="RefSeq" id="WP_144998161.1">
    <property type="nucleotide sequence ID" value="NZ_CP036281.1"/>
</dbReference>
<protein>
    <recommendedName>
        <fullName evidence="2 8">Shikimate dehydrogenase (NADP(+))</fullName>
        <shortName evidence="8">SDH</shortName>
        <ecNumber evidence="2 8">1.1.1.25</ecNumber>
    </recommendedName>
</protein>
<keyword evidence="4 8" id="KW-0521">NADP</keyword>
<evidence type="ECO:0000259" key="11">
    <source>
        <dbReference type="Pfam" id="PF18317"/>
    </source>
</evidence>
<feature type="domain" description="Quinate/shikimate 5-dehydrogenase/glutamyl-tRNA reductase" evidence="9">
    <location>
        <begin position="120"/>
        <end position="200"/>
    </location>
</feature>
<evidence type="ECO:0000256" key="5">
    <source>
        <dbReference type="ARBA" id="ARBA00023002"/>
    </source>
</evidence>
<accession>A0A518CSJ0</accession>
<dbReference type="Gene3D" id="3.40.50.720">
    <property type="entry name" value="NAD(P)-binding Rossmann-like Domain"/>
    <property type="match status" value="1"/>
</dbReference>
<evidence type="ECO:0000256" key="7">
    <source>
        <dbReference type="ARBA" id="ARBA00049442"/>
    </source>
</evidence>
<dbReference type="Gene3D" id="3.40.50.10860">
    <property type="entry name" value="Leucine Dehydrogenase, chain A, domain 1"/>
    <property type="match status" value="1"/>
</dbReference>
<feature type="binding site" evidence="8">
    <location>
        <position position="250"/>
    </location>
    <ligand>
        <name>NADP(+)</name>
        <dbReference type="ChEBI" id="CHEBI:58349"/>
    </ligand>
</feature>
<comment type="subunit">
    <text evidence="8">Homodimer.</text>
</comment>
<gene>
    <name evidence="12" type="primary">aroE_2</name>
    <name evidence="8" type="synonym">aroE</name>
    <name evidence="12" type="ORF">Pla110_39480</name>
</gene>
<feature type="binding site" evidence="8">
    <location>
        <position position="227"/>
    </location>
    <ligand>
        <name>NADP(+)</name>
        <dbReference type="ChEBI" id="CHEBI:58349"/>
    </ligand>
</feature>
<dbReference type="Pfam" id="PF18317">
    <property type="entry name" value="SDH_C"/>
    <property type="match status" value="1"/>
</dbReference>
<dbReference type="InterPro" id="IPR041121">
    <property type="entry name" value="SDH_C"/>
</dbReference>
<dbReference type="GO" id="GO:0009423">
    <property type="term" value="P:chorismate biosynthetic process"/>
    <property type="evidence" value="ECO:0007669"/>
    <property type="project" value="UniProtKB-UniRule"/>
</dbReference>
<evidence type="ECO:0000256" key="3">
    <source>
        <dbReference type="ARBA" id="ARBA00022605"/>
    </source>
</evidence>
<comment type="function">
    <text evidence="8">Involved in the biosynthesis of the chorismate, which leads to the biosynthesis of aromatic amino acids. Catalyzes the reversible NADPH linked reduction of 3-dehydroshikimate (DHSA) to yield shikimate (SA).</text>
</comment>
<dbReference type="Pfam" id="PF08501">
    <property type="entry name" value="Shikimate_dh_N"/>
    <property type="match status" value="1"/>
</dbReference>
<evidence type="ECO:0000259" key="10">
    <source>
        <dbReference type="Pfam" id="PF08501"/>
    </source>
</evidence>
<dbReference type="PANTHER" id="PTHR21089:SF1">
    <property type="entry name" value="BIFUNCTIONAL 3-DEHYDROQUINATE DEHYDRATASE_SHIKIMATE DEHYDROGENASE, CHLOROPLASTIC"/>
    <property type="match status" value="1"/>
</dbReference>
<organism evidence="12 13">
    <name type="scientific">Polystyrenella longa</name>
    <dbReference type="NCBI Taxonomy" id="2528007"/>
    <lineage>
        <taxon>Bacteria</taxon>
        <taxon>Pseudomonadati</taxon>
        <taxon>Planctomycetota</taxon>
        <taxon>Planctomycetia</taxon>
        <taxon>Planctomycetales</taxon>
        <taxon>Planctomycetaceae</taxon>
        <taxon>Polystyrenella</taxon>
    </lineage>
</organism>
<dbReference type="KEGG" id="plon:Pla110_39480"/>
<dbReference type="UniPathway" id="UPA00053">
    <property type="reaction ID" value="UER00087"/>
</dbReference>
<evidence type="ECO:0000313" key="13">
    <source>
        <dbReference type="Proteomes" id="UP000317178"/>
    </source>
</evidence>
<dbReference type="GO" id="GO:0004764">
    <property type="term" value="F:shikimate 3-dehydrogenase (NADP+) activity"/>
    <property type="evidence" value="ECO:0007669"/>
    <property type="project" value="UniProtKB-UniRule"/>
</dbReference>
<dbReference type="PANTHER" id="PTHR21089">
    <property type="entry name" value="SHIKIMATE DEHYDROGENASE"/>
    <property type="match status" value="1"/>
</dbReference>
<dbReference type="AlphaFoldDB" id="A0A518CSJ0"/>
<dbReference type="CDD" id="cd01065">
    <property type="entry name" value="NAD_bind_Shikimate_DH"/>
    <property type="match status" value="1"/>
</dbReference>
<feature type="binding site" evidence="8">
    <location>
        <position position="94"/>
    </location>
    <ligand>
        <name>shikimate</name>
        <dbReference type="ChEBI" id="CHEBI:36208"/>
    </ligand>
</feature>
<dbReference type="NCBIfam" id="TIGR00507">
    <property type="entry name" value="aroE"/>
    <property type="match status" value="1"/>
</dbReference>
<feature type="binding site" evidence="8">
    <location>
        <position position="257"/>
    </location>
    <ligand>
        <name>shikimate</name>
        <dbReference type="ChEBI" id="CHEBI:36208"/>
    </ligand>
</feature>
<dbReference type="OrthoDB" id="9792692at2"/>
<dbReference type="GO" id="GO:0008652">
    <property type="term" value="P:amino acid biosynthetic process"/>
    <property type="evidence" value="ECO:0007669"/>
    <property type="project" value="UniProtKB-KW"/>
</dbReference>
<keyword evidence="6 8" id="KW-0057">Aromatic amino acid biosynthesis</keyword>
<dbReference type="EMBL" id="CP036281">
    <property type="protein sequence ID" value="QDU82193.1"/>
    <property type="molecule type" value="Genomic_DNA"/>
</dbReference>
<comment type="similarity">
    <text evidence="8">Belongs to the shikimate dehydrogenase family.</text>
</comment>
<feature type="domain" description="Shikimate dehydrogenase substrate binding N-terminal" evidence="10">
    <location>
        <begin position="14"/>
        <end position="96"/>
    </location>
</feature>